<name>A0A915LBP2_ROMCU</name>
<accession>A0A915LBP2</accession>
<dbReference type="AlphaFoldDB" id="A0A915LBP2"/>
<reference evidence="2" key="1">
    <citation type="submission" date="2022-11" db="UniProtKB">
        <authorList>
            <consortium name="WormBaseParasite"/>
        </authorList>
    </citation>
    <scope>IDENTIFICATION</scope>
</reference>
<evidence type="ECO:0000313" key="1">
    <source>
        <dbReference type="Proteomes" id="UP000887565"/>
    </source>
</evidence>
<proteinExistence type="predicted"/>
<dbReference type="WBParaSite" id="nRc.2.0.1.t47201-RA">
    <property type="protein sequence ID" value="nRc.2.0.1.t47201-RA"/>
    <property type="gene ID" value="nRc.2.0.1.g47201"/>
</dbReference>
<organism evidence="1 2">
    <name type="scientific">Romanomermis culicivorax</name>
    <name type="common">Nematode worm</name>
    <dbReference type="NCBI Taxonomy" id="13658"/>
    <lineage>
        <taxon>Eukaryota</taxon>
        <taxon>Metazoa</taxon>
        <taxon>Ecdysozoa</taxon>
        <taxon>Nematoda</taxon>
        <taxon>Enoplea</taxon>
        <taxon>Dorylaimia</taxon>
        <taxon>Mermithida</taxon>
        <taxon>Mermithoidea</taxon>
        <taxon>Mermithidae</taxon>
        <taxon>Romanomermis</taxon>
    </lineage>
</organism>
<evidence type="ECO:0000313" key="2">
    <source>
        <dbReference type="WBParaSite" id="nRc.2.0.1.t47201-RA"/>
    </source>
</evidence>
<dbReference type="Proteomes" id="UP000887565">
    <property type="component" value="Unplaced"/>
</dbReference>
<keyword evidence="1" id="KW-1185">Reference proteome</keyword>
<protein>
    <submittedName>
        <fullName evidence="2">Uncharacterized protein</fullName>
    </submittedName>
</protein>
<sequence length="129" mass="14800">MMTVIPTTAMMTTSIIKATLIPPRQISLIPIPIDLPPMLYKEKLCHVLAMVEGNHILSHLHQTTVCIGDREFPSIEHAYKYLKLARNLLQFGHVLEQMYHICMVLSVVLPHKGDEKMERRLVTFGQNLR</sequence>